<reference evidence="16" key="1">
    <citation type="journal article" date="2019" name="Int. J. Syst. Evol. Microbiol.">
        <title>The Global Catalogue of Microorganisms (GCM) 10K type strain sequencing project: providing services to taxonomists for standard genome sequencing and annotation.</title>
        <authorList>
            <consortium name="The Broad Institute Genomics Platform"/>
            <consortium name="The Broad Institute Genome Sequencing Center for Infectious Disease"/>
            <person name="Wu L."/>
            <person name="Ma J."/>
        </authorList>
    </citation>
    <scope>NUCLEOTIDE SEQUENCE [LARGE SCALE GENOMIC DNA]</scope>
    <source>
        <strain evidence="16">KCTC 32239</strain>
    </source>
</reference>
<dbReference type="InterPro" id="IPR012910">
    <property type="entry name" value="Plug_dom"/>
</dbReference>
<keyword evidence="16" id="KW-1185">Reference proteome</keyword>
<proteinExistence type="inferred from homology"/>
<keyword evidence="9 10" id="KW-0998">Cell outer membrane</keyword>
<dbReference type="PANTHER" id="PTHR30069:SF53">
    <property type="entry name" value="COLICIN I RECEPTOR-RELATED"/>
    <property type="match status" value="1"/>
</dbReference>
<comment type="caution">
    <text evidence="15">The sequence shown here is derived from an EMBL/GenBank/DDBJ whole genome shotgun (WGS) entry which is preliminary data.</text>
</comment>
<evidence type="ECO:0000259" key="13">
    <source>
        <dbReference type="Pfam" id="PF00593"/>
    </source>
</evidence>
<dbReference type="Gene3D" id="2.170.130.10">
    <property type="entry name" value="TonB-dependent receptor, plug domain"/>
    <property type="match status" value="1"/>
</dbReference>
<evidence type="ECO:0000256" key="9">
    <source>
        <dbReference type="ARBA" id="ARBA00023237"/>
    </source>
</evidence>
<protein>
    <submittedName>
        <fullName evidence="15">Siderophore receptor protein</fullName>
    </submittedName>
</protein>
<sequence length="759" mass="84806">MQLTSIYFKQLGLISFSLFTLSSALADEPLLQLAINSTIEEMIVVGQKEAPITLEPRGLAVSLGEEQFAATNAANVEDLMKYAPNFFVRKRYIGDANAVPGFRGTHSTQSARSLVLVDGFVVSNYLGNSFGFPPKWGIVGPGEVQQFDIVYGPYSARYAGNSMGGVVSITTRAPEKNEAFLSLQGFSQPYQQYGTDETYKGYSFEGGFALKQDDGPLSVRGSYRHFENKGQPMSWSQLTASKKTTGVAVTGAVNDKNLITQTPIFAAASSDDNRQDQLRLRGDLDFDNWNLQALLVYWTTDSDTTNPTSYLRDANDNAIYSGTVNINGKYWDTSALNLSFTERTEILAGLSAKGELASWNVSANLSHFWFAKAETFTSNGYTNGINNGAGTFTEVDPSGWWTLDAKATREFGIHEITLGLSSNRYETDSISYSTSAWREAANQKFSIEPAGKSSLSGFFVEDEIHVRDHISVTAGVRLEQWKAFDGSINQATAVAPNYYDSRKETDTNLSLSSQWNFAEKWLAQLSLATATRFPTVGELFQGKFDSVGVFDPKSFDPNLRPEKSQDANFILRHEFSKARVTGSVFYQDVDDFIFSFERLDAGVKRTSFMNIDRVRQTGVELIVETYDWLAQGLSVDFNIAYIDDKILKNPLLVESEGKQFPRIPYWRINSQARYQLADAWRLSGGVRYNSRPNNNLEATQRGDTFGYASEQLIADVRLSWQANESTELSFGVDNINNDKAWAFHPFNQRTYLMELKWKQ</sequence>
<evidence type="ECO:0000256" key="8">
    <source>
        <dbReference type="ARBA" id="ARBA00023136"/>
    </source>
</evidence>
<organism evidence="15 16">
    <name type="scientific">Cellvibrio zantedeschiae</name>
    <dbReference type="NCBI Taxonomy" id="1237077"/>
    <lineage>
        <taxon>Bacteria</taxon>
        <taxon>Pseudomonadati</taxon>
        <taxon>Pseudomonadota</taxon>
        <taxon>Gammaproteobacteria</taxon>
        <taxon>Cellvibrionales</taxon>
        <taxon>Cellvibrionaceae</taxon>
        <taxon>Cellvibrio</taxon>
    </lineage>
</organism>
<evidence type="ECO:0000256" key="2">
    <source>
        <dbReference type="ARBA" id="ARBA00022448"/>
    </source>
</evidence>
<evidence type="ECO:0000256" key="5">
    <source>
        <dbReference type="ARBA" id="ARBA00022729"/>
    </source>
</evidence>
<keyword evidence="5 12" id="KW-0732">Signal</keyword>
<dbReference type="InterPro" id="IPR037066">
    <property type="entry name" value="Plug_dom_sf"/>
</dbReference>
<comment type="similarity">
    <text evidence="10 11">Belongs to the TonB-dependent receptor family.</text>
</comment>
<keyword evidence="15" id="KW-0675">Receptor</keyword>
<accession>A0ABQ3B436</accession>
<name>A0ABQ3B436_9GAMM</name>
<dbReference type="InterPro" id="IPR039426">
    <property type="entry name" value="TonB-dep_rcpt-like"/>
</dbReference>
<evidence type="ECO:0000256" key="7">
    <source>
        <dbReference type="ARBA" id="ARBA00023077"/>
    </source>
</evidence>
<keyword evidence="8 10" id="KW-0472">Membrane</keyword>
<evidence type="ECO:0000256" key="12">
    <source>
        <dbReference type="SAM" id="SignalP"/>
    </source>
</evidence>
<keyword evidence="4 10" id="KW-0812">Transmembrane</keyword>
<keyword evidence="3 10" id="KW-1134">Transmembrane beta strand</keyword>
<dbReference type="InterPro" id="IPR000531">
    <property type="entry name" value="Beta-barrel_TonB"/>
</dbReference>
<keyword evidence="2 10" id="KW-0813">Transport</keyword>
<gene>
    <name evidence="15" type="ORF">GCM10011613_22740</name>
</gene>
<dbReference type="Gene3D" id="2.40.170.20">
    <property type="entry name" value="TonB-dependent receptor, beta-barrel domain"/>
    <property type="match status" value="1"/>
</dbReference>
<dbReference type="EMBL" id="BMYZ01000002">
    <property type="protein sequence ID" value="GGY77612.1"/>
    <property type="molecule type" value="Genomic_DNA"/>
</dbReference>
<dbReference type="Pfam" id="PF07715">
    <property type="entry name" value="Plug"/>
    <property type="match status" value="1"/>
</dbReference>
<evidence type="ECO:0000256" key="3">
    <source>
        <dbReference type="ARBA" id="ARBA00022452"/>
    </source>
</evidence>
<dbReference type="Proteomes" id="UP000619761">
    <property type="component" value="Unassembled WGS sequence"/>
</dbReference>
<evidence type="ECO:0000256" key="4">
    <source>
        <dbReference type="ARBA" id="ARBA00022692"/>
    </source>
</evidence>
<evidence type="ECO:0000256" key="1">
    <source>
        <dbReference type="ARBA" id="ARBA00004571"/>
    </source>
</evidence>
<comment type="subcellular location">
    <subcellularLocation>
        <location evidence="1 10">Cell outer membrane</location>
        <topology evidence="1 10">Multi-pass membrane protein</topology>
    </subcellularLocation>
</comment>
<dbReference type="Pfam" id="PF00593">
    <property type="entry name" value="TonB_dep_Rec_b-barrel"/>
    <property type="match status" value="1"/>
</dbReference>
<feature type="chain" id="PRO_5047441903" evidence="12">
    <location>
        <begin position="27"/>
        <end position="759"/>
    </location>
</feature>
<evidence type="ECO:0000256" key="6">
    <source>
        <dbReference type="ARBA" id="ARBA00023065"/>
    </source>
</evidence>
<dbReference type="InterPro" id="IPR036942">
    <property type="entry name" value="Beta-barrel_TonB_sf"/>
</dbReference>
<feature type="signal peptide" evidence="12">
    <location>
        <begin position="1"/>
        <end position="26"/>
    </location>
</feature>
<dbReference type="SUPFAM" id="SSF56935">
    <property type="entry name" value="Porins"/>
    <property type="match status" value="1"/>
</dbReference>
<evidence type="ECO:0000259" key="14">
    <source>
        <dbReference type="Pfam" id="PF07715"/>
    </source>
</evidence>
<evidence type="ECO:0000313" key="16">
    <source>
        <dbReference type="Proteomes" id="UP000619761"/>
    </source>
</evidence>
<feature type="domain" description="TonB-dependent receptor-like beta-barrel" evidence="13">
    <location>
        <begin position="302"/>
        <end position="735"/>
    </location>
</feature>
<keyword evidence="7 11" id="KW-0798">TonB box</keyword>
<feature type="domain" description="TonB-dependent receptor plug" evidence="14">
    <location>
        <begin position="63"/>
        <end position="166"/>
    </location>
</feature>
<evidence type="ECO:0000313" key="15">
    <source>
        <dbReference type="EMBL" id="GGY77612.1"/>
    </source>
</evidence>
<keyword evidence="6" id="KW-0406">Ion transport</keyword>
<evidence type="ECO:0000256" key="11">
    <source>
        <dbReference type="RuleBase" id="RU003357"/>
    </source>
</evidence>
<dbReference type="RefSeq" id="WP_189418699.1">
    <property type="nucleotide sequence ID" value="NZ_BMYZ01000002.1"/>
</dbReference>
<dbReference type="PROSITE" id="PS52016">
    <property type="entry name" value="TONB_DEPENDENT_REC_3"/>
    <property type="match status" value="1"/>
</dbReference>
<dbReference type="PANTHER" id="PTHR30069">
    <property type="entry name" value="TONB-DEPENDENT OUTER MEMBRANE RECEPTOR"/>
    <property type="match status" value="1"/>
</dbReference>
<evidence type="ECO:0000256" key="10">
    <source>
        <dbReference type="PROSITE-ProRule" id="PRU01360"/>
    </source>
</evidence>